<evidence type="ECO:0000313" key="1">
    <source>
        <dbReference type="EMBL" id="HIH95611.1"/>
    </source>
</evidence>
<accession>A0A832SGP0</accession>
<name>A0A832SGP0_9EURY</name>
<reference evidence="1" key="1">
    <citation type="journal article" date="2020" name="bioRxiv">
        <title>A rank-normalized archaeal taxonomy based on genome phylogeny resolves widespread incomplete and uneven classifications.</title>
        <authorList>
            <person name="Rinke C."/>
            <person name="Chuvochina M."/>
            <person name="Mussig A.J."/>
            <person name="Chaumeil P.-A."/>
            <person name="Waite D.W."/>
            <person name="Whitman W.B."/>
            <person name="Parks D.H."/>
            <person name="Hugenholtz P."/>
        </authorList>
    </citation>
    <scope>NUCLEOTIDE SEQUENCE</scope>
    <source>
        <strain evidence="1">UBA8876</strain>
    </source>
</reference>
<comment type="caution">
    <text evidence="1">The sequence shown here is derived from an EMBL/GenBank/DDBJ whole genome shotgun (WGS) entry which is preliminary data.</text>
</comment>
<proteinExistence type="predicted"/>
<gene>
    <name evidence="1" type="ORF">HA338_16930</name>
</gene>
<protein>
    <submittedName>
        <fullName evidence="1">Uncharacterized protein</fullName>
    </submittedName>
</protein>
<dbReference type="AlphaFoldDB" id="A0A832SGP0"/>
<sequence>MEKCEEIPKNWKIFSDAKNGIRLILMPIEGGFEEDGKNEVCWETERLIRLQGGR</sequence>
<dbReference type="EMBL" id="DUJU01000187">
    <property type="protein sequence ID" value="HIH95611.1"/>
    <property type="molecule type" value="Genomic_DNA"/>
</dbReference>
<evidence type="ECO:0000313" key="2">
    <source>
        <dbReference type="Proteomes" id="UP000600774"/>
    </source>
</evidence>
<dbReference type="Proteomes" id="UP000600774">
    <property type="component" value="Unassembled WGS sequence"/>
</dbReference>
<organism evidence="1 2">
    <name type="scientific">Methanosarcina acetivorans</name>
    <dbReference type="NCBI Taxonomy" id="2214"/>
    <lineage>
        <taxon>Archaea</taxon>
        <taxon>Methanobacteriati</taxon>
        <taxon>Methanobacteriota</taxon>
        <taxon>Stenosarchaea group</taxon>
        <taxon>Methanomicrobia</taxon>
        <taxon>Methanosarcinales</taxon>
        <taxon>Methanosarcinaceae</taxon>
        <taxon>Methanosarcina</taxon>
    </lineage>
</organism>